<dbReference type="AlphaFoldDB" id="A0A1H3YEW0"/>
<dbReference type="InterPro" id="IPR038610">
    <property type="entry name" value="FliK-like_C_sf"/>
</dbReference>
<dbReference type="Pfam" id="PF02120">
    <property type="entry name" value="Flg_hook"/>
    <property type="match status" value="1"/>
</dbReference>
<dbReference type="PANTHER" id="PTHR37533:SF2">
    <property type="entry name" value="FLAGELLAR HOOK-LENGTH CONTROL PROTEIN"/>
    <property type="match status" value="1"/>
</dbReference>
<dbReference type="InterPro" id="IPR021136">
    <property type="entry name" value="Flagellar_hook_control-like_C"/>
</dbReference>
<protein>
    <submittedName>
        <fullName evidence="6">Hook-length control protein FliK</fullName>
    </submittedName>
</protein>
<evidence type="ECO:0000256" key="3">
    <source>
        <dbReference type="ARBA" id="ARBA00022795"/>
    </source>
</evidence>
<evidence type="ECO:0000259" key="5">
    <source>
        <dbReference type="Pfam" id="PF02120"/>
    </source>
</evidence>
<feature type="region of interest" description="Disordered" evidence="4">
    <location>
        <begin position="72"/>
        <end position="112"/>
    </location>
</feature>
<dbReference type="InterPro" id="IPR052563">
    <property type="entry name" value="FliK"/>
</dbReference>
<gene>
    <name evidence="6" type="ORF">SAMN02745729_101462</name>
</gene>
<dbReference type="EMBL" id="FNRJ01000001">
    <property type="protein sequence ID" value="SEA10150.1"/>
    <property type="molecule type" value="Genomic_DNA"/>
</dbReference>
<evidence type="ECO:0000313" key="6">
    <source>
        <dbReference type="EMBL" id="SEA10150.1"/>
    </source>
</evidence>
<dbReference type="CDD" id="cd17470">
    <property type="entry name" value="T3SS_Flik_C"/>
    <property type="match status" value="1"/>
</dbReference>
<comment type="similarity">
    <text evidence="2">Belongs to the FliK family.</text>
</comment>
<dbReference type="GO" id="GO:0044780">
    <property type="term" value="P:bacterial-type flagellum assembly"/>
    <property type="evidence" value="ECO:0007669"/>
    <property type="project" value="InterPro"/>
</dbReference>
<evidence type="ECO:0000256" key="4">
    <source>
        <dbReference type="SAM" id="MobiDB-lite"/>
    </source>
</evidence>
<evidence type="ECO:0000256" key="2">
    <source>
        <dbReference type="ARBA" id="ARBA00009149"/>
    </source>
</evidence>
<dbReference type="PRINTS" id="PR01007">
    <property type="entry name" value="FLGHOOKFLIK"/>
</dbReference>
<dbReference type="RefSeq" id="WP_091822433.1">
    <property type="nucleotide sequence ID" value="NZ_FNRJ01000001.1"/>
</dbReference>
<dbReference type="OrthoDB" id="1792985at2"/>
<name>A0A1H3YEW0_9GAMM</name>
<feature type="compositionally biased region" description="Gly residues" evidence="4">
    <location>
        <begin position="97"/>
        <end position="106"/>
    </location>
</feature>
<dbReference type="Gene3D" id="3.30.750.140">
    <property type="match status" value="1"/>
</dbReference>
<sequence length="127" mass="13825">MGERAIMMAQHGPRTAQIQLDPPELGAMQIRIHIQGGDQVSVSFTSPNPMVREALEQQMPRLREMFAEQGLNLQDSSVADQSSQQQSGQHEQARQGQPGGRYGQGDAGPNEGLALHSVKVGLVDYYA</sequence>
<dbReference type="PANTHER" id="PTHR37533">
    <property type="entry name" value="FLAGELLAR HOOK-LENGTH CONTROL PROTEIN"/>
    <property type="match status" value="1"/>
</dbReference>
<evidence type="ECO:0000313" key="7">
    <source>
        <dbReference type="Proteomes" id="UP000242469"/>
    </source>
</evidence>
<keyword evidence="7" id="KW-1185">Reference proteome</keyword>
<dbReference type="STRING" id="1122198.SAMN02745729_101462"/>
<dbReference type="InterPro" id="IPR001635">
    <property type="entry name" value="Flag_hook_Flik"/>
</dbReference>
<comment type="function">
    <text evidence="1">Controls the length of the flagellar hook.</text>
</comment>
<feature type="compositionally biased region" description="Low complexity" evidence="4">
    <location>
        <begin position="74"/>
        <end position="96"/>
    </location>
</feature>
<reference evidence="7" key="1">
    <citation type="submission" date="2016-10" db="EMBL/GenBank/DDBJ databases">
        <authorList>
            <person name="Varghese N."/>
            <person name="Submissions S."/>
        </authorList>
    </citation>
    <scope>NUCLEOTIDE SEQUENCE [LARGE SCALE GENOMIC DNA]</scope>
    <source>
        <strain evidence="7">DSM 11526</strain>
    </source>
</reference>
<evidence type="ECO:0000256" key="1">
    <source>
        <dbReference type="ARBA" id="ARBA00003944"/>
    </source>
</evidence>
<dbReference type="Proteomes" id="UP000242469">
    <property type="component" value="Unassembled WGS sequence"/>
</dbReference>
<proteinExistence type="inferred from homology"/>
<accession>A0A1H3YEW0</accession>
<keyword evidence="3" id="KW-1005">Bacterial flagellum biogenesis</keyword>
<organism evidence="6 7">
    <name type="scientific">Marinobacterium iners DSM 11526</name>
    <dbReference type="NCBI Taxonomy" id="1122198"/>
    <lineage>
        <taxon>Bacteria</taxon>
        <taxon>Pseudomonadati</taxon>
        <taxon>Pseudomonadota</taxon>
        <taxon>Gammaproteobacteria</taxon>
        <taxon>Oceanospirillales</taxon>
        <taxon>Oceanospirillaceae</taxon>
        <taxon>Marinobacterium</taxon>
    </lineage>
</organism>
<dbReference type="GO" id="GO:0009424">
    <property type="term" value="C:bacterial-type flagellum hook"/>
    <property type="evidence" value="ECO:0007669"/>
    <property type="project" value="InterPro"/>
</dbReference>
<feature type="domain" description="Flagellar hook-length control protein-like C-terminal" evidence="5">
    <location>
        <begin position="3"/>
        <end position="86"/>
    </location>
</feature>